<dbReference type="InterPro" id="IPR012877">
    <property type="entry name" value="Dhs-27"/>
</dbReference>
<evidence type="ECO:0000313" key="2">
    <source>
        <dbReference type="EMBL" id="VDM78152.1"/>
    </source>
</evidence>
<sequence>MDEDVIVEGTGLTKSWLKDRIETKLRHRPRVAKVEPLGPEALGYMSIIRRVHLEWDCNQKDLPNSVVVKIPSPSKGTETFEKSSGAKTSEEEKKRMQEIPHETETKFYRTVQNGLLLR</sequence>
<dbReference type="Proteomes" id="UP000270094">
    <property type="component" value="Unassembled WGS sequence"/>
</dbReference>
<dbReference type="Pfam" id="PF07914">
    <property type="entry name" value="DUF1679"/>
    <property type="match status" value="1"/>
</dbReference>
<gene>
    <name evidence="2" type="ORF">SVUK_LOCUS13150</name>
</gene>
<evidence type="ECO:0000313" key="3">
    <source>
        <dbReference type="Proteomes" id="UP000270094"/>
    </source>
</evidence>
<organism evidence="2 3">
    <name type="scientific">Strongylus vulgaris</name>
    <name type="common">Blood worm</name>
    <dbReference type="NCBI Taxonomy" id="40348"/>
    <lineage>
        <taxon>Eukaryota</taxon>
        <taxon>Metazoa</taxon>
        <taxon>Ecdysozoa</taxon>
        <taxon>Nematoda</taxon>
        <taxon>Chromadorea</taxon>
        <taxon>Rhabditida</taxon>
        <taxon>Rhabditina</taxon>
        <taxon>Rhabditomorpha</taxon>
        <taxon>Strongyloidea</taxon>
        <taxon>Strongylidae</taxon>
        <taxon>Strongylus</taxon>
    </lineage>
</organism>
<dbReference type="AlphaFoldDB" id="A0A3P7LFV2"/>
<accession>A0A3P7LFV2</accession>
<dbReference type="OrthoDB" id="5849975at2759"/>
<dbReference type="EMBL" id="UYYB01101146">
    <property type="protein sequence ID" value="VDM78152.1"/>
    <property type="molecule type" value="Genomic_DNA"/>
</dbReference>
<feature type="region of interest" description="Disordered" evidence="1">
    <location>
        <begin position="69"/>
        <end position="98"/>
    </location>
</feature>
<reference evidence="2 3" key="1">
    <citation type="submission" date="2018-11" db="EMBL/GenBank/DDBJ databases">
        <authorList>
            <consortium name="Pathogen Informatics"/>
        </authorList>
    </citation>
    <scope>NUCLEOTIDE SEQUENCE [LARGE SCALE GENOMIC DNA]</scope>
</reference>
<keyword evidence="3" id="KW-1185">Reference proteome</keyword>
<name>A0A3P7LFV2_STRVU</name>
<protein>
    <submittedName>
        <fullName evidence="2">Uncharacterized protein</fullName>
    </submittedName>
</protein>
<evidence type="ECO:0000256" key="1">
    <source>
        <dbReference type="SAM" id="MobiDB-lite"/>
    </source>
</evidence>
<proteinExistence type="predicted"/>
<feature type="compositionally biased region" description="Basic and acidic residues" evidence="1">
    <location>
        <begin position="88"/>
        <end position="98"/>
    </location>
</feature>